<dbReference type="RefSeq" id="WP_120948294.1">
    <property type="nucleotide sequence ID" value="NZ_QXQP01000016.1"/>
</dbReference>
<protein>
    <submittedName>
        <fullName evidence="1">Uncharacterized protein</fullName>
    </submittedName>
</protein>
<name>A0A553V241_9HELI</name>
<comment type="caution">
    <text evidence="1">The sequence shown here is derived from an EMBL/GenBank/DDBJ whole genome shotgun (WGS) entry which is preliminary data.</text>
</comment>
<gene>
    <name evidence="1" type="ORF">FNE76_01150</name>
</gene>
<sequence length="250" mass="28646">MLNPISALLNLQQLHNIIKDNPQHFNATLPLFLKVLEKKGDNRYLLQLGNQILETKSAKPLITGQKYWALMQKSSVGAIMLSNLVPQPKIMEQLKNAPLKLDLHQLNQILKQEDFKGYHEQLVTHLTHAQSRQDFWLLGNLLLSLQHQVASFVIKDKHQEALIQIKNKKGKQKQLDFYALYPHLGALQGHVLWQEPHLSLHIVVLYENTARLLEQYKNTLKGFDAVHISASPHTIEPLFGFEESLLDTKG</sequence>
<organism evidence="1 2">
    <name type="scientific">Helicobacter mehlei</name>
    <dbReference type="NCBI Taxonomy" id="2316080"/>
    <lineage>
        <taxon>Bacteria</taxon>
        <taxon>Pseudomonadati</taxon>
        <taxon>Campylobacterota</taxon>
        <taxon>Epsilonproteobacteria</taxon>
        <taxon>Campylobacterales</taxon>
        <taxon>Helicobacteraceae</taxon>
        <taxon>Helicobacter</taxon>
    </lineage>
</organism>
<dbReference type="OrthoDB" id="5329898at2"/>
<proteinExistence type="predicted"/>
<dbReference type="EMBL" id="VKGC01000002">
    <property type="protein sequence ID" value="TSA86569.1"/>
    <property type="molecule type" value="Genomic_DNA"/>
</dbReference>
<accession>A0A553V241</accession>
<reference evidence="1" key="2">
    <citation type="submission" date="2019-07" db="EMBL/GenBank/DDBJ databases">
        <authorList>
            <person name="Papic B."/>
        </authorList>
    </citation>
    <scope>NUCLEOTIDE SEQUENCE [LARGE SCALE GENOMIC DNA]</scope>
    <source>
        <strain evidence="1">L8b</strain>
    </source>
</reference>
<dbReference type="AlphaFoldDB" id="A0A553V241"/>
<evidence type="ECO:0000313" key="2">
    <source>
        <dbReference type="Proteomes" id="UP000319322"/>
    </source>
</evidence>
<evidence type="ECO:0000313" key="1">
    <source>
        <dbReference type="EMBL" id="TSA86569.1"/>
    </source>
</evidence>
<dbReference type="Proteomes" id="UP000319322">
    <property type="component" value="Unassembled WGS sequence"/>
</dbReference>
<keyword evidence="2" id="KW-1185">Reference proteome</keyword>
<reference evidence="1" key="1">
    <citation type="submission" date="2019-07" db="EMBL/GenBank/DDBJ databases">
        <title>Helicobacter labacensis sp. nov., Helicobacter mehlei sp. nov. and Helicobacter vulpis sp. nov., isolated from gastric mucosa of red fox (Vulpis vulpis).</title>
        <authorList>
            <person name="Kusar D."/>
            <person name="Gruntar I."/>
            <person name="Pate M."/>
            <person name="Zajc U."/>
            <person name="Ocepek M."/>
        </authorList>
    </citation>
    <scope>NUCLEOTIDE SEQUENCE [LARGE SCALE GENOMIC DNA]</scope>
    <source>
        <strain evidence="1">L8b</strain>
    </source>
</reference>